<feature type="region of interest" description="Disordered" evidence="1">
    <location>
        <begin position="1"/>
        <end position="33"/>
    </location>
</feature>
<proteinExistence type="predicted"/>
<keyword evidence="3" id="KW-1185">Reference proteome</keyword>
<evidence type="ECO:0000256" key="1">
    <source>
        <dbReference type="SAM" id="MobiDB-lite"/>
    </source>
</evidence>
<feature type="compositionally biased region" description="Basic and acidic residues" evidence="1">
    <location>
        <begin position="1"/>
        <end position="10"/>
    </location>
</feature>
<protein>
    <submittedName>
        <fullName evidence="2">Uncharacterized protein</fullName>
    </submittedName>
</protein>
<organism evidence="2 3">
    <name type="scientific">Nonomuraea jiangxiensis</name>
    <dbReference type="NCBI Taxonomy" id="633440"/>
    <lineage>
        <taxon>Bacteria</taxon>
        <taxon>Bacillati</taxon>
        <taxon>Actinomycetota</taxon>
        <taxon>Actinomycetes</taxon>
        <taxon>Streptosporangiales</taxon>
        <taxon>Streptosporangiaceae</taxon>
        <taxon>Nonomuraea</taxon>
    </lineage>
</organism>
<dbReference type="STRING" id="633440.SAMN05421869_104442"/>
<dbReference type="Proteomes" id="UP000199202">
    <property type="component" value="Unassembled WGS sequence"/>
</dbReference>
<sequence>MRSHAGDRDGMPGGPAGHDVRALPLTGVRGGHPPAERETLLEFAGYRPRPGAYRGVRGDGRVTSGCPESVRRRRERLARSSSACW</sequence>
<evidence type="ECO:0000313" key="2">
    <source>
        <dbReference type="EMBL" id="SDI16400.1"/>
    </source>
</evidence>
<dbReference type="AlphaFoldDB" id="A0A1G8ICW6"/>
<dbReference type="RefSeq" id="WP_143043671.1">
    <property type="nucleotide sequence ID" value="NZ_FNDJ01000004.1"/>
</dbReference>
<evidence type="ECO:0000313" key="3">
    <source>
        <dbReference type="Proteomes" id="UP000199202"/>
    </source>
</evidence>
<gene>
    <name evidence="2" type="ORF">SAMN05421869_104442</name>
</gene>
<dbReference type="EMBL" id="FNDJ01000004">
    <property type="protein sequence ID" value="SDI16400.1"/>
    <property type="molecule type" value="Genomic_DNA"/>
</dbReference>
<feature type="region of interest" description="Disordered" evidence="1">
    <location>
        <begin position="54"/>
        <end position="85"/>
    </location>
</feature>
<name>A0A1G8ICW6_9ACTN</name>
<reference evidence="2 3" key="1">
    <citation type="submission" date="2016-10" db="EMBL/GenBank/DDBJ databases">
        <authorList>
            <person name="de Groot N.N."/>
        </authorList>
    </citation>
    <scope>NUCLEOTIDE SEQUENCE [LARGE SCALE GENOMIC DNA]</scope>
    <source>
        <strain evidence="2 3">CGMCC 4.6533</strain>
    </source>
</reference>
<accession>A0A1G8ICW6</accession>